<organism evidence="5 6">
    <name type="scientific">Ohtaekwangia koreensis</name>
    <dbReference type="NCBI Taxonomy" id="688867"/>
    <lineage>
        <taxon>Bacteria</taxon>
        <taxon>Pseudomonadati</taxon>
        <taxon>Bacteroidota</taxon>
        <taxon>Cytophagia</taxon>
        <taxon>Cytophagales</taxon>
        <taxon>Fulvivirgaceae</taxon>
        <taxon>Ohtaekwangia</taxon>
    </lineage>
</organism>
<dbReference type="Gene3D" id="3.40.50.2300">
    <property type="match status" value="1"/>
</dbReference>
<reference evidence="5 6" key="1">
    <citation type="submission" date="2017-02" db="EMBL/GenBank/DDBJ databases">
        <authorList>
            <person name="Peterson S.W."/>
        </authorList>
    </citation>
    <scope>NUCLEOTIDE SEQUENCE [LARGE SCALE GENOMIC DNA]</scope>
    <source>
        <strain evidence="5 6">DSM 25262</strain>
    </source>
</reference>
<dbReference type="GO" id="GO:0000160">
    <property type="term" value="P:phosphorelay signal transduction system"/>
    <property type="evidence" value="ECO:0007669"/>
    <property type="project" value="UniProtKB-KW"/>
</dbReference>
<evidence type="ECO:0000313" key="5">
    <source>
        <dbReference type="EMBL" id="SKC73064.1"/>
    </source>
</evidence>
<dbReference type="AlphaFoldDB" id="A0A1T5LAZ0"/>
<sequence>MTSSTMKKTILVVEDFTSIRNFLCDTLERAGYATIATSNGNEAFGVLNNETISVDLVLSDYNMPECTGLELLNKIKGQTGTSKIPVIFLTTERDPEKMREAQKAGLAAWVKKPYKADTFFALIENAIVNGQ</sequence>
<feature type="modified residue" description="4-aspartylphosphate" evidence="3">
    <location>
        <position position="60"/>
    </location>
</feature>
<dbReference type="PANTHER" id="PTHR44591">
    <property type="entry name" value="STRESS RESPONSE REGULATOR PROTEIN 1"/>
    <property type="match status" value="1"/>
</dbReference>
<dbReference type="SUPFAM" id="SSF52172">
    <property type="entry name" value="CheY-like"/>
    <property type="match status" value="1"/>
</dbReference>
<evidence type="ECO:0000256" key="2">
    <source>
        <dbReference type="ARBA" id="ARBA00023012"/>
    </source>
</evidence>
<dbReference type="STRING" id="688867.SAMN05660236_2851"/>
<keyword evidence="1 3" id="KW-0597">Phosphoprotein</keyword>
<dbReference type="InterPro" id="IPR011006">
    <property type="entry name" value="CheY-like_superfamily"/>
</dbReference>
<dbReference type="InterPro" id="IPR001789">
    <property type="entry name" value="Sig_transdc_resp-reg_receiver"/>
</dbReference>
<name>A0A1T5LAZ0_9BACT</name>
<keyword evidence="2" id="KW-0902">Two-component regulatory system</keyword>
<gene>
    <name evidence="5" type="ORF">SAMN05660236_2851</name>
</gene>
<dbReference type="PROSITE" id="PS50110">
    <property type="entry name" value="RESPONSE_REGULATORY"/>
    <property type="match status" value="1"/>
</dbReference>
<protein>
    <submittedName>
        <fullName evidence="5">Two-component system, chemotaxis family, response regulator CheY</fullName>
    </submittedName>
</protein>
<feature type="domain" description="Response regulatory" evidence="4">
    <location>
        <begin position="9"/>
        <end position="127"/>
    </location>
</feature>
<dbReference type="Pfam" id="PF00072">
    <property type="entry name" value="Response_reg"/>
    <property type="match status" value="1"/>
</dbReference>
<evidence type="ECO:0000313" key="6">
    <source>
        <dbReference type="Proteomes" id="UP000190961"/>
    </source>
</evidence>
<accession>A0A1T5LAZ0</accession>
<evidence type="ECO:0000259" key="4">
    <source>
        <dbReference type="PROSITE" id="PS50110"/>
    </source>
</evidence>
<dbReference type="SMART" id="SM00448">
    <property type="entry name" value="REC"/>
    <property type="match status" value="1"/>
</dbReference>
<keyword evidence="6" id="KW-1185">Reference proteome</keyword>
<dbReference type="Proteomes" id="UP000190961">
    <property type="component" value="Unassembled WGS sequence"/>
</dbReference>
<evidence type="ECO:0000256" key="1">
    <source>
        <dbReference type="ARBA" id="ARBA00022553"/>
    </source>
</evidence>
<proteinExistence type="predicted"/>
<dbReference type="PANTHER" id="PTHR44591:SF14">
    <property type="entry name" value="PROTEIN PILG"/>
    <property type="match status" value="1"/>
</dbReference>
<dbReference type="EMBL" id="FUZU01000002">
    <property type="protein sequence ID" value="SKC73064.1"/>
    <property type="molecule type" value="Genomic_DNA"/>
</dbReference>
<evidence type="ECO:0000256" key="3">
    <source>
        <dbReference type="PROSITE-ProRule" id="PRU00169"/>
    </source>
</evidence>
<dbReference type="InterPro" id="IPR050595">
    <property type="entry name" value="Bact_response_regulator"/>
</dbReference>